<feature type="non-terminal residue" evidence="1">
    <location>
        <position position="118"/>
    </location>
</feature>
<dbReference type="AlphaFoldDB" id="A0A1B6KBD4"/>
<name>A0A1B6KBD4_9HEMI</name>
<protein>
    <submittedName>
        <fullName evidence="1">Uncharacterized protein</fullName>
    </submittedName>
</protein>
<reference evidence="1" key="1">
    <citation type="submission" date="2015-11" db="EMBL/GenBank/DDBJ databases">
        <title>De novo transcriptome assembly of four potential Pierce s Disease insect vectors from Arizona vineyards.</title>
        <authorList>
            <person name="Tassone E.E."/>
        </authorList>
    </citation>
    <scope>NUCLEOTIDE SEQUENCE</scope>
</reference>
<accession>A0A1B6KBD4</accession>
<proteinExistence type="predicted"/>
<sequence length="118" mass="13298">SIDKFAENLVQFQHSTAASVNVIVFNEKTSRPIRNHLTYPEFVKKLRFSISKCWNNTRSVTDPTSPKSSGLTSCSQDMNSYPPLSSVDSTSEVVTYRTLQTSTRTQHCKTFGCRVETL</sequence>
<dbReference type="EMBL" id="GEBQ01031227">
    <property type="protein sequence ID" value="JAT08750.1"/>
    <property type="molecule type" value="Transcribed_RNA"/>
</dbReference>
<gene>
    <name evidence="1" type="ORF">g.7222</name>
</gene>
<feature type="non-terminal residue" evidence="1">
    <location>
        <position position="1"/>
    </location>
</feature>
<organism evidence="1">
    <name type="scientific">Graphocephala atropunctata</name>
    <dbReference type="NCBI Taxonomy" id="36148"/>
    <lineage>
        <taxon>Eukaryota</taxon>
        <taxon>Metazoa</taxon>
        <taxon>Ecdysozoa</taxon>
        <taxon>Arthropoda</taxon>
        <taxon>Hexapoda</taxon>
        <taxon>Insecta</taxon>
        <taxon>Pterygota</taxon>
        <taxon>Neoptera</taxon>
        <taxon>Paraneoptera</taxon>
        <taxon>Hemiptera</taxon>
        <taxon>Auchenorrhyncha</taxon>
        <taxon>Membracoidea</taxon>
        <taxon>Cicadellidae</taxon>
        <taxon>Cicadellinae</taxon>
        <taxon>Cicadellini</taxon>
        <taxon>Graphocephala</taxon>
    </lineage>
</organism>
<evidence type="ECO:0000313" key="1">
    <source>
        <dbReference type="EMBL" id="JAT08750.1"/>
    </source>
</evidence>